<keyword evidence="4" id="KW-0560">Oxidoreductase</keyword>
<dbReference type="PANTHER" id="PTHR43014:SF5">
    <property type="entry name" value="GLUTATHIONE REDUCTASE (NADPH)"/>
    <property type="match status" value="1"/>
</dbReference>
<comment type="caution">
    <text evidence="4">The sequence shown here is derived from an EMBL/GenBank/DDBJ whole genome shotgun (WGS) entry which is preliminary data.</text>
</comment>
<protein>
    <submittedName>
        <fullName evidence="4">Dihydrolipoyl dehydrogenase family protein</fullName>
        <ecNumber evidence="4">1.-.-.-</ecNumber>
    </submittedName>
</protein>
<dbReference type="PIRSF" id="PIRSF000350">
    <property type="entry name" value="Mercury_reductase_MerA"/>
    <property type="match status" value="1"/>
</dbReference>
<dbReference type="InterPro" id="IPR036188">
    <property type="entry name" value="FAD/NAD-bd_sf"/>
</dbReference>
<organism evidence="4 5">
    <name type="scientific">Lapidilactobacillus achengensis</name>
    <dbReference type="NCBI Taxonomy" id="2486000"/>
    <lineage>
        <taxon>Bacteria</taxon>
        <taxon>Bacillati</taxon>
        <taxon>Bacillota</taxon>
        <taxon>Bacilli</taxon>
        <taxon>Lactobacillales</taxon>
        <taxon>Lactobacillaceae</taxon>
        <taxon>Lapidilactobacillus</taxon>
    </lineage>
</organism>
<sequence length="435" mass="47130">MADYQTIIIGAGPAGNALAYRLASTQKVLVVENDLFGGTCPNQGCDAKKMLYSGIEVRQQAQRLQGHGLASAPKINWPDLMAFKRSYTEQVPTATEAELRNVGVTTVHGTAKFVAADLLEVDQHQYHGDHIVIATGQRPHQLQIPGAELLKTSRDFLDLDQLPARIVFIGGGYISFELANIAATAGAQVTLIHHNQRPLKQFPQMLVASLIQQMTAAGIQVQLGAEPQAVKKTATGLQLQTSAGDFDADLIINATGRQPNIDALGLDQVGINADVHGINVNDHLQTNLPEVYAIGDVVKRTLPKLTPVASFEGDYLADQLLGLRDDAIDYPLIPTIVFGTEKLAQIGVSVNEAQKDTRHFQVTEMDVGSWYTYNRIQDKNAKVLLVKDMVGQVVGVSVLSALADELINHFADRLAQGHAPLYLYPTTASDLAYLN</sequence>
<evidence type="ECO:0000259" key="3">
    <source>
        <dbReference type="Pfam" id="PF07992"/>
    </source>
</evidence>
<dbReference type="SUPFAM" id="SSF55424">
    <property type="entry name" value="FAD/NAD-linked reductases, dimerisation (C-terminal) domain"/>
    <property type="match status" value="1"/>
</dbReference>
<proteinExistence type="predicted"/>
<accession>A0ABW1UP66</accession>
<keyword evidence="5" id="KW-1185">Reference proteome</keyword>
<name>A0ABW1UP66_9LACO</name>
<dbReference type="Pfam" id="PF07992">
    <property type="entry name" value="Pyr_redox_2"/>
    <property type="match status" value="1"/>
</dbReference>
<dbReference type="Gene3D" id="3.50.50.60">
    <property type="entry name" value="FAD/NAD(P)-binding domain"/>
    <property type="match status" value="1"/>
</dbReference>
<dbReference type="InterPro" id="IPR016156">
    <property type="entry name" value="FAD/NAD-linked_Rdtase_dimer_sf"/>
</dbReference>
<dbReference type="EC" id="1.-.-.-" evidence="4"/>
<dbReference type="PRINTS" id="PR00368">
    <property type="entry name" value="FADPNR"/>
</dbReference>
<evidence type="ECO:0000256" key="1">
    <source>
        <dbReference type="ARBA" id="ARBA00022630"/>
    </source>
</evidence>
<dbReference type="PANTHER" id="PTHR43014">
    <property type="entry name" value="MERCURIC REDUCTASE"/>
    <property type="match status" value="1"/>
</dbReference>
<evidence type="ECO:0000313" key="5">
    <source>
        <dbReference type="Proteomes" id="UP001596310"/>
    </source>
</evidence>
<keyword evidence="1" id="KW-0285">Flavoprotein</keyword>
<dbReference type="GO" id="GO:0016491">
    <property type="term" value="F:oxidoreductase activity"/>
    <property type="evidence" value="ECO:0007669"/>
    <property type="project" value="UniProtKB-KW"/>
</dbReference>
<dbReference type="PRINTS" id="PR00411">
    <property type="entry name" value="PNDRDTASEI"/>
</dbReference>
<evidence type="ECO:0000256" key="2">
    <source>
        <dbReference type="ARBA" id="ARBA00022827"/>
    </source>
</evidence>
<dbReference type="RefSeq" id="WP_225422207.1">
    <property type="nucleotide sequence ID" value="NZ_JBHSSM010000009.1"/>
</dbReference>
<dbReference type="EMBL" id="JBHSSM010000009">
    <property type="protein sequence ID" value="MFC6314564.1"/>
    <property type="molecule type" value="Genomic_DNA"/>
</dbReference>
<dbReference type="InterPro" id="IPR001100">
    <property type="entry name" value="Pyr_nuc-diS_OxRdtase"/>
</dbReference>
<keyword evidence="2" id="KW-0274">FAD</keyword>
<dbReference type="Proteomes" id="UP001596310">
    <property type="component" value="Unassembled WGS sequence"/>
</dbReference>
<evidence type="ECO:0000313" key="4">
    <source>
        <dbReference type="EMBL" id="MFC6314564.1"/>
    </source>
</evidence>
<gene>
    <name evidence="4" type="ORF">ACFQHW_03160</name>
</gene>
<feature type="domain" description="FAD/NAD(P)-binding" evidence="3">
    <location>
        <begin position="4"/>
        <end position="313"/>
    </location>
</feature>
<dbReference type="InterPro" id="IPR023753">
    <property type="entry name" value="FAD/NAD-binding_dom"/>
</dbReference>
<dbReference type="SUPFAM" id="SSF51905">
    <property type="entry name" value="FAD/NAD(P)-binding domain"/>
    <property type="match status" value="1"/>
</dbReference>
<reference evidence="5" key="1">
    <citation type="journal article" date="2019" name="Int. J. Syst. Evol. Microbiol.">
        <title>The Global Catalogue of Microorganisms (GCM) 10K type strain sequencing project: providing services to taxonomists for standard genome sequencing and annotation.</title>
        <authorList>
            <consortium name="The Broad Institute Genomics Platform"/>
            <consortium name="The Broad Institute Genome Sequencing Center for Infectious Disease"/>
            <person name="Wu L."/>
            <person name="Ma J."/>
        </authorList>
    </citation>
    <scope>NUCLEOTIDE SEQUENCE [LARGE SCALE GENOMIC DNA]</scope>
    <source>
        <strain evidence="5">CCM 8897</strain>
    </source>
</reference>